<dbReference type="Pfam" id="PF12900">
    <property type="entry name" value="Pyridox_ox_2"/>
    <property type="match status" value="1"/>
</dbReference>
<dbReference type="PANTHER" id="PTHR34071">
    <property type="entry name" value="5-NITROIMIDAZOLE ANTIBIOTICS RESISTANCE PROTEIN, NIMA-FAMILY-RELATED PROTEIN-RELATED"/>
    <property type="match status" value="1"/>
</dbReference>
<accession>A0A5C4MHH8</accession>
<comment type="caution">
    <text evidence="2">The sequence shown here is derived from an EMBL/GenBank/DDBJ whole genome shotgun (WGS) entry which is preliminary data.</text>
</comment>
<evidence type="ECO:0000313" key="3">
    <source>
        <dbReference type="EMBL" id="TNC50676.1"/>
    </source>
</evidence>
<dbReference type="InterPro" id="IPR024747">
    <property type="entry name" value="Pyridox_Oxase-rel"/>
</dbReference>
<dbReference type="RefSeq" id="WP_139105277.1">
    <property type="nucleotide sequence ID" value="NZ_VDFR01000012.1"/>
</dbReference>
<name>A0A5C4MHH8_9ACTN</name>
<evidence type="ECO:0000313" key="4">
    <source>
        <dbReference type="Proteomes" id="UP000306740"/>
    </source>
</evidence>
<dbReference type="InterPro" id="IPR012349">
    <property type="entry name" value="Split_barrel_FMN-bd"/>
</dbReference>
<evidence type="ECO:0000256" key="1">
    <source>
        <dbReference type="SAM" id="MobiDB-lite"/>
    </source>
</evidence>
<dbReference type="EMBL" id="VDFR01000012">
    <property type="protein sequence ID" value="TNC50676.1"/>
    <property type="molecule type" value="Genomic_DNA"/>
</dbReference>
<reference evidence="2 4" key="1">
    <citation type="submission" date="2019-05" db="EMBL/GenBank/DDBJ databases">
        <title>Mumia sp. nov., isolated from the intestinal contents of plateau pika (Ochotona curzoniae) in the Qinghai-Tibet plateau of China.</title>
        <authorList>
            <person name="Tian Z."/>
        </authorList>
    </citation>
    <scope>NUCLEOTIDE SEQUENCE [LARGE SCALE GENOMIC DNA]</scope>
    <source>
        <strain evidence="4">527</strain>
        <strain evidence="2">Z527</strain>
    </source>
</reference>
<sequence>MSTDPPRTDVTRLADKQRHDRSTLDQLLDSSRVCHVGVVVDGGPVVLPTAFARDGDRLLLHGSTGSPWMRVVAEGAAISVAVTGLDGIVVARSAFESSLHYRSAVLFGTASPLAGDAKTRALDLLTDALIPGRVSEVRRPTSRELAATLVLGLPIERWSLKVSDGWPEDEPDDVAGPAWAGVVPLTETTGAPRAAPDLRRGVGVPASVRRMTQPDGSAAPS</sequence>
<dbReference type="EMBL" id="VDFR01000090">
    <property type="protein sequence ID" value="TNC42912.1"/>
    <property type="molecule type" value="Genomic_DNA"/>
</dbReference>
<dbReference type="Gene3D" id="2.30.110.10">
    <property type="entry name" value="Electron Transport, Fmn-binding Protein, Chain A"/>
    <property type="match status" value="1"/>
</dbReference>
<gene>
    <name evidence="3" type="ORF">FHE65_03360</name>
    <name evidence="2" type="ORF">FHE65_19940</name>
</gene>
<proteinExistence type="predicted"/>
<dbReference type="Proteomes" id="UP000306740">
    <property type="component" value="Unassembled WGS sequence"/>
</dbReference>
<dbReference type="SUPFAM" id="SSF50475">
    <property type="entry name" value="FMN-binding split barrel"/>
    <property type="match status" value="1"/>
</dbReference>
<feature type="region of interest" description="Disordered" evidence="1">
    <location>
        <begin position="187"/>
        <end position="221"/>
    </location>
</feature>
<protein>
    <submittedName>
        <fullName evidence="2">Pyridoxamine 5'-phosphate oxidase family protein</fullName>
    </submittedName>
</protein>
<dbReference type="OrthoDB" id="116031at2"/>
<organism evidence="2 4">
    <name type="scientific">Mumia zhuanghuii</name>
    <dbReference type="NCBI Taxonomy" id="2585211"/>
    <lineage>
        <taxon>Bacteria</taxon>
        <taxon>Bacillati</taxon>
        <taxon>Actinomycetota</taxon>
        <taxon>Actinomycetes</taxon>
        <taxon>Propionibacteriales</taxon>
        <taxon>Nocardioidaceae</taxon>
        <taxon>Mumia</taxon>
    </lineage>
</organism>
<evidence type="ECO:0000313" key="2">
    <source>
        <dbReference type="EMBL" id="TNC42912.1"/>
    </source>
</evidence>
<dbReference type="AlphaFoldDB" id="A0A5C4MHH8"/>
<dbReference type="PANTHER" id="PTHR34071:SF2">
    <property type="entry name" value="FLAVIN-NUCLEOTIDE-BINDING PROTEIN"/>
    <property type="match status" value="1"/>
</dbReference>